<name>A0A918QD99_9CAUL</name>
<reference evidence="1" key="1">
    <citation type="journal article" date="2014" name="Int. J. Syst. Evol. Microbiol.">
        <title>Complete genome sequence of Corynebacterium casei LMG S-19264T (=DSM 44701T), isolated from a smear-ripened cheese.</title>
        <authorList>
            <consortium name="US DOE Joint Genome Institute (JGI-PGF)"/>
            <person name="Walter F."/>
            <person name="Albersmeier A."/>
            <person name="Kalinowski J."/>
            <person name="Ruckert C."/>
        </authorList>
    </citation>
    <scope>NUCLEOTIDE SEQUENCE</scope>
    <source>
        <strain evidence="1">KCTC 32296</strain>
    </source>
</reference>
<dbReference type="Proteomes" id="UP000662572">
    <property type="component" value="Unassembled WGS sequence"/>
</dbReference>
<organism evidence="1 2">
    <name type="scientific">Asticcacaulis endophyticus</name>
    <dbReference type="NCBI Taxonomy" id="1395890"/>
    <lineage>
        <taxon>Bacteria</taxon>
        <taxon>Pseudomonadati</taxon>
        <taxon>Pseudomonadota</taxon>
        <taxon>Alphaproteobacteria</taxon>
        <taxon>Caulobacterales</taxon>
        <taxon>Caulobacteraceae</taxon>
        <taxon>Asticcacaulis</taxon>
    </lineage>
</organism>
<keyword evidence="2" id="KW-1185">Reference proteome</keyword>
<accession>A0A918QD99</accession>
<protein>
    <submittedName>
        <fullName evidence="1">Uncharacterized protein</fullName>
    </submittedName>
</protein>
<sequence length="54" mass="6120">MITHLANRLNTLAPAAPRPVAVDARRDRKSVEKTEKPLWALKLARRARRFKTGA</sequence>
<gene>
    <name evidence="1" type="ORF">GCM10011273_29360</name>
</gene>
<dbReference type="AlphaFoldDB" id="A0A918QD99"/>
<evidence type="ECO:0000313" key="2">
    <source>
        <dbReference type="Proteomes" id="UP000662572"/>
    </source>
</evidence>
<dbReference type="EMBL" id="BMZB01000004">
    <property type="protein sequence ID" value="GGZ40753.1"/>
    <property type="molecule type" value="Genomic_DNA"/>
</dbReference>
<evidence type="ECO:0000313" key="1">
    <source>
        <dbReference type="EMBL" id="GGZ40753.1"/>
    </source>
</evidence>
<reference evidence="1" key="2">
    <citation type="submission" date="2020-09" db="EMBL/GenBank/DDBJ databases">
        <authorList>
            <person name="Sun Q."/>
            <person name="Kim S."/>
        </authorList>
    </citation>
    <scope>NUCLEOTIDE SEQUENCE</scope>
    <source>
        <strain evidence="1">KCTC 32296</strain>
    </source>
</reference>
<comment type="caution">
    <text evidence="1">The sequence shown here is derived from an EMBL/GenBank/DDBJ whole genome shotgun (WGS) entry which is preliminary data.</text>
</comment>
<proteinExistence type="predicted"/>